<dbReference type="InterPro" id="IPR002182">
    <property type="entry name" value="NB-ARC"/>
</dbReference>
<proteinExistence type="predicted"/>
<gene>
    <name evidence="9" type="ORF">CTI12_AA448690</name>
</gene>
<dbReference type="SMART" id="SM00255">
    <property type="entry name" value="TIR"/>
    <property type="match status" value="1"/>
</dbReference>
<dbReference type="Pfam" id="PF01582">
    <property type="entry name" value="TIR"/>
    <property type="match status" value="1"/>
</dbReference>
<dbReference type="AlphaFoldDB" id="A0A2U1LVD2"/>
<accession>A0A2U1LVD2</accession>
<dbReference type="SUPFAM" id="SSF52200">
    <property type="entry name" value="Toll/Interleukin receptor TIR domain"/>
    <property type="match status" value="1"/>
</dbReference>
<dbReference type="GO" id="GO:0061809">
    <property type="term" value="F:NAD+ nucleosidase activity, cyclic ADP-ribose generating"/>
    <property type="evidence" value="ECO:0007669"/>
    <property type="project" value="UniProtKB-EC"/>
</dbReference>
<dbReference type="SUPFAM" id="SSF52540">
    <property type="entry name" value="P-loop containing nucleoside triphosphate hydrolases"/>
    <property type="match status" value="1"/>
</dbReference>
<dbReference type="Gene3D" id="3.80.10.10">
    <property type="entry name" value="Ribonuclease Inhibitor"/>
    <property type="match status" value="2"/>
</dbReference>
<dbReference type="PROSITE" id="PS50104">
    <property type="entry name" value="TIR"/>
    <property type="match status" value="1"/>
</dbReference>
<dbReference type="Pfam" id="PF23282">
    <property type="entry name" value="WHD_ROQ1"/>
    <property type="match status" value="1"/>
</dbReference>
<keyword evidence="4" id="KW-0378">Hydrolase</keyword>
<dbReference type="InterPro" id="IPR058192">
    <property type="entry name" value="WHD_ROQ1-like"/>
</dbReference>
<dbReference type="InterPro" id="IPR035897">
    <property type="entry name" value="Toll_tir_struct_dom_sf"/>
</dbReference>
<evidence type="ECO:0000256" key="5">
    <source>
        <dbReference type="ARBA" id="ARBA00022821"/>
    </source>
</evidence>
<evidence type="ECO:0000256" key="1">
    <source>
        <dbReference type="ARBA" id="ARBA00011982"/>
    </source>
</evidence>
<dbReference type="Proteomes" id="UP000245207">
    <property type="component" value="Unassembled WGS sequence"/>
</dbReference>
<dbReference type="InterPro" id="IPR042197">
    <property type="entry name" value="Apaf_helical"/>
</dbReference>
<dbReference type="PRINTS" id="PR00364">
    <property type="entry name" value="DISEASERSIST"/>
</dbReference>
<keyword evidence="5" id="KW-0611">Plant defense</keyword>
<dbReference type="GO" id="GO:0043531">
    <property type="term" value="F:ADP binding"/>
    <property type="evidence" value="ECO:0007669"/>
    <property type="project" value="InterPro"/>
</dbReference>
<dbReference type="EC" id="3.2.2.6" evidence="1"/>
<comment type="catalytic activity">
    <reaction evidence="7">
        <text>NAD(+) + H2O = ADP-D-ribose + nicotinamide + H(+)</text>
        <dbReference type="Rhea" id="RHEA:16301"/>
        <dbReference type="ChEBI" id="CHEBI:15377"/>
        <dbReference type="ChEBI" id="CHEBI:15378"/>
        <dbReference type="ChEBI" id="CHEBI:17154"/>
        <dbReference type="ChEBI" id="CHEBI:57540"/>
        <dbReference type="ChEBI" id="CHEBI:57967"/>
        <dbReference type="EC" id="3.2.2.6"/>
    </reaction>
    <physiologicalReaction direction="left-to-right" evidence="7">
        <dbReference type="Rhea" id="RHEA:16302"/>
    </physiologicalReaction>
</comment>
<comment type="caution">
    <text evidence="9">The sequence shown here is derived from an EMBL/GenBank/DDBJ whole genome shotgun (WGS) entry which is preliminary data.</text>
</comment>
<keyword evidence="9" id="KW-0675">Receptor</keyword>
<dbReference type="PANTHER" id="PTHR11017">
    <property type="entry name" value="LEUCINE-RICH REPEAT-CONTAINING PROTEIN"/>
    <property type="match status" value="1"/>
</dbReference>
<evidence type="ECO:0000256" key="7">
    <source>
        <dbReference type="ARBA" id="ARBA00047304"/>
    </source>
</evidence>
<dbReference type="Gene3D" id="1.10.8.430">
    <property type="entry name" value="Helical domain of apoptotic protease-activating factors"/>
    <property type="match status" value="1"/>
</dbReference>
<dbReference type="EMBL" id="PKPP01007610">
    <property type="protein sequence ID" value="PWA52927.1"/>
    <property type="molecule type" value="Genomic_DNA"/>
</dbReference>
<evidence type="ECO:0000256" key="6">
    <source>
        <dbReference type="ARBA" id="ARBA00023027"/>
    </source>
</evidence>
<organism evidence="9 10">
    <name type="scientific">Artemisia annua</name>
    <name type="common">Sweet wormwood</name>
    <dbReference type="NCBI Taxonomy" id="35608"/>
    <lineage>
        <taxon>Eukaryota</taxon>
        <taxon>Viridiplantae</taxon>
        <taxon>Streptophyta</taxon>
        <taxon>Embryophyta</taxon>
        <taxon>Tracheophyta</taxon>
        <taxon>Spermatophyta</taxon>
        <taxon>Magnoliopsida</taxon>
        <taxon>eudicotyledons</taxon>
        <taxon>Gunneridae</taxon>
        <taxon>Pentapetalae</taxon>
        <taxon>asterids</taxon>
        <taxon>campanulids</taxon>
        <taxon>Asterales</taxon>
        <taxon>Asteraceae</taxon>
        <taxon>Asteroideae</taxon>
        <taxon>Anthemideae</taxon>
        <taxon>Artemisiinae</taxon>
        <taxon>Artemisia</taxon>
    </lineage>
</organism>
<feature type="domain" description="TIR" evidence="8">
    <location>
        <begin position="16"/>
        <end position="191"/>
    </location>
</feature>
<dbReference type="FunFam" id="3.40.50.10140:FF:000007">
    <property type="entry name" value="Disease resistance protein (TIR-NBS-LRR class)"/>
    <property type="match status" value="1"/>
</dbReference>
<evidence type="ECO:0000256" key="4">
    <source>
        <dbReference type="ARBA" id="ARBA00022801"/>
    </source>
</evidence>
<dbReference type="SUPFAM" id="SSF52058">
    <property type="entry name" value="L domain-like"/>
    <property type="match status" value="1"/>
</dbReference>
<dbReference type="OrthoDB" id="1357022at2759"/>
<evidence type="ECO:0000256" key="2">
    <source>
        <dbReference type="ARBA" id="ARBA00022614"/>
    </source>
</evidence>
<dbReference type="SUPFAM" id="SSF46785">
    <property type="entry name" value="Winged helix' DNA-binding domain"/>
    <property type="match status" value="1"/>
</dbReference>
<dbReference type="InterPro" id="IPR032675">
    <property type="entry name" value="LRR_dom_sf"/>
</dbReference>
<keyword evidence="2" id="KW-0433">Leucine-rich repeat</keyword>
<dbReference type="Pfam" id="PF00931">
    <property type="entry name" value="NB-ARC"/>
    <property type="match status" value="1"/>
</dbReference>
<evidence type="ECO:0000313" key="9">
    <source>
        <dbReference type="EMBL" id="PWA52927.1"/>
    </source>
</evidence>
<keyword evidence="6" id="KW-0520">NAD</keyword>
<dbReference type="GO" id="GO:0007165">
    <property type="term" value="P:signal transduction"/>
    <property type="evidence" value="ECO:0007669"/>
    <property type="project" value="InterPro"/>
</dbReference>
<dbReference type="Pfam" id="PF20160">
    <property type="entry name" value="C-JID"/>
    <property type="match status" value="1"/>
</dbReference>
<dbReference type="Gene3D" id="3.40.50.300">
    <property type="entry name" value="P-loop containing nucleotide triphosphate hydrolases"/>
    <property type="match status" value="1"/>
</dbReference>
<name>A0A2U1LVD2_ARTAN</name>
<keyword evidence="10" id="KW-1185">Reference proteome</keyword>
<reference evidence="9 10" key="1">
    <citation type="journal article" date="2018" name="Mol. Plant">
        <title>The genome of Artemisia annua provides insight into the evolution of Asteraceae family and artemisinin biosynthesis.</title>
        <authorList>
            <person name="Shen Q."/>
            <person name="Zhang L."/>
            <person name="Liao Z."/>
            <person name="Wang S."/>
            <person name="Yan T."/>
            <person name="Shi P."/>
            <person name="Liu M."/>
            <person name="Fu X."/>
            <person name="Pan Q."/>
            <person name="Wang Y."/>
            <person name="Lv Z."/>
            <person name="Lu X."/>
            <person name="Zhang F."/>
            <person name="Jiang W."/>
            <person name="Ma Y."/>
            <person name="Chen M."/>
            <person name="Hao X."/>
            <person name="Li L."/>
            <person name="Tang Y."/>
            <person name="Lv G."/>
            <person name="Zhou Y."/>
            <person name="Sun X."/>
            <person name="Brodelius P.E."/>
            <person name="Rose J.K.C."/>
            <person name="Tang K."/>
        </authorList>
    </citation>
    <scope>NUCLEOTIDE SEQUENCE [LARGE SCALE GENOMIC DNA]</scope>
    <source>
        <strain evidence="10">cv. Huhao1</strain>
        <tissue evidence="9">Leaf</tissue>
    </source>
</reference>
<protein>
    <recommendedName>
        <fullName evidence="1">ADP-ribosyl cyclase/cyclic ADP-ribose hydrolase</fullName>
        <ecNumber evidence="1">3.2.2.6</ecNumber>
    </recommendedName>
</protein>
<evidence type="ECO:0000259" key="8">
    <source>
        <dbReference type="PROSITE" id="PS50104"/>
    </source>
</evidence>
<dbReference type="InterPro" id="IPR027417">
    <property type="entry name" value="P-loop_NTPase"/>
</dbReference>
<dbReference type="InterPro" id="IPR045344">
    <property type="entry name" value="C-JID"/>
</dbReference>
<evidence type="ECO:0000256" key="3">
    <source>
        <dbReference type="ARBA" id="ARBA00022737"/>
    </source>
</evidence>
<dbReference type="GO" id="GO:0006952">
    <property type="term" value="P:defense response"/>
    <property type="evidence" value="ECO:0007669"/>
    <property type="project" value="UniProtKB-KW"/>
</dbReference>
<dbReference type="InterPro" id="IPR000157">
    <property type="entry name" value="TIR_dom"/>
</dbReference>
<dbReference type="Gene3D" id="3.40.50.10140">
    <property type="entry name" value="Toll/interleukin-1 receptor homology (TIR) domain"/>
    <property type="match status" value="1"/>
</dbReference>
<evidence type="ECO:0000313" key="10">
    <source>
        <dbReference type="Proteomes" id="UP000245207"/>
    </source>
</evidence>
<keyword evidence="3" id="KW-0677">Repeat</keyword>
<dbReference type="InterPro" id="IPR044974">
    <property type="entry name" value="Disease_R_plants"/>
</dbReference>
<dbReference type="InterPro" id="IPR036390">
    <property type="entry name" value="WH_DNA-bd_sf"/>
</dbReference>
<dbReference type="PANTHER" id="PTHR11017:SF585">
    <property type="entry name" value="TIR DOMAIN-CONTAINING PROTEIN"/>
    <property type="match status" value="1"/>
</dbReference>
<sequence length="1174" mass="133800">MAILTEIQEEQQEAAKTYDVFLSFRGRDTRLNFTHYLYEALVSENISTFLDEQEVETGEELKPELTRAIKGSRASIIVLSKNYASSTWCLDELVLILEQRKVSKHIVLPIFYHVEPTHVRKQESSFGEALFKHIQRMEAEKDEEKKRQIARKLESWTGALKEVADLKGKDVYGRIEKEFIEEIVQEISSRLDIHMKSKIPHLIGRDRFLSTIRSWFKEGSSDTTEILTIWGMAGIGKTSLAKHVYLLYRHEFERSSFVEDIEGRGQQSSALLLLQNKLLGDILKKRKIEEDDVQNCTSKIETTLLQKRAFLVLDGVDDFKQVHVLVGRKGFHPGSRIIITTKDGSITDKALLHIKYPPKHTKLALDGLHRADSLKLFCWHAFGGYSPKEGYEEDAKRASKYCGGHPLALEVLGSSLVNEKAHTWSRTFTMLESGEFPTIQKVLRIGFDSLPSDCQELFKHIACFFVGKETEVTEAILKDCGVHPSYGIEKLIERCLLTIGVKKELKMHQLLQDMGKDIVHQESPGKPWKRSRVWNHEESLNILKEDKGTKKIHGLFFDMKMLKKESSLCGSSSVIDYEFEDIDLNMNFGVGPSFSKHLEFSSSHSRKIELSTDALNRMEKLILLQLNHVKLNGPFKNFPKGLRGLCMHGFQSEDIPSDLPMEHLVALDMSFSKLKQLWRKPKFLGSLKYLNLSYSKLVTIGGFKELPVLERLILTRCESLTHVCESIGECGSLVVLNLSYCSKLKNLPIIIRKVKNVKVLTLDGCGAGVFDKERKRMKLLNVPNKDGVWTKLQAFFSSITRLVPNSQKSISLTLPSSLVTLSLMNNNICSEDFPVDFSSMSMLNNLYLDCNPIDSMPDCLKSLGRLEVLSVGGCSMLKSVLCPSSTIKRLYVERCDLLEKVTFYQEMSPPPLICCDKSESLTDIEGILKIQDLAQVDNEIISSLGWTDIHYNAKDYEVESFNFLVDFHSKRLPVKMCCEFGIFSTWFPGKEVPKWFAHRSNGSSISFTMPSSSANKWIEGINICFVHVFPGAYVGSTKSIEVKNITKDRSWRYHCFLDTIGYDGEDLVCLSHWMFGNNELEVGDEVSVTMYAPSIKVECGISPVYSDRDKENDVDPLSYYKSWKHIIGRDLSPFEETSGNYILNNWRVCPGGYEFKRLFYSETRFKKSFNEINL</sequence>